<evidence type="ECO:0000259" key="8">
    <source>
        <dbReference type="PROSITE" id="PS51841"/>
    </source>
</evidence>
<dbReference type="Gene3D" id="2.60.40.60">
    <property type="entry name" value="Cadherins"/>
    <property type="match status" value="4"/>
</dbReference>
<dbReference type="InterPro" id="IPR009722">
    <property type="entry name" value="YjiK/CarP"/>
</dbReference>
<dbReference type="InterPro" id="IPR001322">
    <property type="entry name" value="Lamin_tail_dom"/>
</dbReference>
<feature type="domain" description="LTD" evidence="8">
    <location>
        <begin position="1648"/>
        <end position="1781"/>
    </location>
</feature>
<dbReference type="InterPro" id="IPR005135">
    <property type="entry name" value="Endo/exonuclease/phosphatase"/>
</dbReference>
<dbReference type="InterPro" id="IPR018946">
    <property type="entry name" value="PhoD-like_MPP"/>
</dbReference>
<proteinExistence type="predicted"/>
<feature type="domain" description="Cadherin" evidence="7">
    <location>
        <begin position="1048"/>
        <end position="1146"/>
    </location>
</feature>
<evidence type="ECO:0000259" key="7">
    <source>
        <dbReference type="PROSITE" id="PS50268"/>
    </source>
</evidence>
<evidence type="ECO:0000256" key="6">
    <source>
        <dbReference type="ARBA" id="ARBA00023136"/>
    </source>
</evidence>
<dbReference type="Pfam" id="PF03160">
    <property type="entry name" value="Calx-beta"/>
    <property type="match status" value="4"/>
</dbReference>
<feature type="domain" description="Cadherin" evidence="7">
    <location>
        <begin position="3127"/>
        <end position="3209"/>
    </location>
</feature>
<dbReference type="GO" id="GO:0004519">
    <property type="term" value="F:endonuclease activity"/>
    <property type="evidence" value="ECO:0007669"/>
    <property type="project" value="UniProtKB-KW"/>
</dbReference>
<dbReference type="NCBIfam" id="TIGR01965">
    <property type="entry name" value="VCBS_repeat"/>
    <property type="match status" value="2"/>
</dbReference>
<dbReference type="SUPFAM" id="SSF50956">
    <property type="entry name" value="Thermostable phytase (3-phytase)"/>
    <property type="match status" value="1"/>
</dbReference>
<accession>A0ABT5ABY2</accession>
<dbReference type="SUPFAM" id="SSF49313">
    <property type="entry name" value="Cadherin-like"/>
    <property type="match status" value="4"/>
</dbReference>
<comment type="subcellular location">
    <subcellularLocation>
        <location evidence="1">Cell membrane</location>
    </subcellularLocation>
</comment>
<dbReference type="Gene3D" id="2.60.40.2030">
    <property type="match status" value="3"/>
</dbReference>
<comment type="caution">
    <text evidence="9">The sequence shown here is derived from an EMBL/GenBank/DDBJ whole genome shotgun (WGS) entry which is preliminary data.</text>
</comment>
<dbReference type="SUPFAM" id="SSF56219">
    <property type="entry name" value="DNase I-like"/>
    <property type="match status" value="1"/>
</dbReference>
<dbReference type="Pfam" id="PF06977">
    <property type="entry name" value="SdiA-regulated"/>
    <property type="match status" value="1"/>
</dbReference>
<dbReference type="InterPro" id="IPR003644">
    <property type="entry name" value="Calx_beta"/>
</dbReference>
<dbReference type="Pfam" id="PF17803">
    <property type="entry name" value="Cadherin_4"/>
    <property type="match status" value="1"/>
</dbReference>
<dbReference type="PANTHER" id="PTHR42834">
    <property type="entry name" value="ENDONUCLEASE/EXONUCLEASE/PHOSPHATASE FAMILY PROTEIN (AFU_ORTHOLOGUE AFUA_3G09210)"/>
    <property type="match status" value="1"/>
</dbReference>
<name>A0ABT5ABY2_9CYAN</name>
<keyword evidence="6" id="KW-0472">Membrane</keyword>
<keyword evidence="9" id="KW-0255">Endonuclease</keyword>
<dbReference type="InterPro" id="IPR040853">
    <property type="entry name" value="RapA2_cadherin-like"/>
</dbReference>
<evidence type="ECO:0000256" key="5">
    <source>
        <dbReference type="ARBA" id="ARBA00022837"/>
    </source>
</evidence>
<dbReference type="NCBIfam" id="NF033681">
    <property type="entry name" value="ExeM_NucH_DNase"/>
    <property type="match status" value="1"/>
</dbReference>
<dbReference type="Pfam" id="PF03372">
    <property type="entry name" value="Exo_endo_phos"/>
    <property type="match status" value="1"/>
</dbReference>
<dbReference type="InterPro" id="IPR029052">
    <property type="entry name" value="Metallo-depent_PP-like"/>
</dbReference>
<evidence type="ECO:0000256" key="1">
    <source>
        <dbReference type="ARBA" id="ARBA00004236"/>
    </source>
</evidence>
<feature type="domain" description="Cadherin" evidence="7">
    <location>
        <begin position="1549"/>
        <end position="1652"/>
    </location>
</feature>
<keyword evidence="10" id="KW-1185">Reference proteome</keyword>
<protein>
    <submittedName>
        <fullName evidence="9">ExeM/NucH family extracellular endonuclease</fullName>
    </submittedName>
</protein>
<dbReference type="SUPFAM" id="SSF56300">
    <property type="entry name" value="Metallo-dependent phosphatases"/>
    <property type="match status" value="1"/>
</dbReference>
<dbReference type="Gene3D" id="2.60.40.380">
    <property type="entry name" value="Purple acid phosphatase-like, N-terminal"/>
    <property type="match status" value="1"/>
</dbReference>
<dbReference type="Gene3D" id="3.60.10.10">
    <property type="entry name" value="Endonuclease/exonuclease/phosphatase"/>
    <property type="match status" value="1"/>
</dbReference>
<evidence type="ECO:0000256" key="3">
    <source>
        <dbReference type="ARBA" id="ARBA00022729"/>
    </source>
</evidence>
<dbReference type="RefSeq" id="WP_271794848.1">
    <property type="nucleotide sequence ID" value="NZ_JAQMUC010000017.1"/>
</dbReference>
<dbReference type="SMART" id="SM00112">
    <property type="entry name" value="CA"/>
    <property type="match status" value="4"/>
</dbReference>
<evidence type="ECO:0000313" key="10">
    <source>
        <dbReference type="Proteomes" id="UP001211249"/>
    </source>
</evidence>
<dbReference type="InterPro" id="IPR038081">
    <property type="entry name" value="CalX-like_sf"/>
</dbReference>
<dbReference type="SUPFAM" id="SSF141072">
    <property type="entry name" value="CalX-like"/>
    <property type="match status" value="4"/>
</dbReference>
<dbReference type="InterPro" id="IPR015919">
    <property type="entry name" value="Cadherin-like_sf"/>
</dbReference>
<dbReference type="InterPro" id="IPR036691">
    <property type="entry name" value="Endo/exonu/phosph_ase_sf"/>
</dbReference>
<keyword evidence="2" id="KW-1003">Cell membrane</keyword>
<evidence type="ECO:0000256" key="4">
    <source>
        <dbReference type="ARBA" id="ARBA00022737"/>
    </source>
</evidence>
<dbReference type="InterPro" id="IPR002126">
    <property type="entry name" value="Cadherin-like_dom"/>
</dbReference>
<dbReference type="Pfam" id="PF16655">
    <property type="entry name" value="PhoD_N"/>
    <property type="match status" value="1"/>
</dbReference>
<dbReference type="PANTHER" id="PTHR42834:SF1">
    <property type="entry name" value="ENDONUCLEASE_EXONUCLEASE_PHOSPHATASE FAMILY PROTEIN (AFU_ORTHOLOGUE AFUA_3G09210)"/>
    <property type="match status" value="1"/>
</dbReference>
<dbReference type="Gene3D" id="3.60.21.70">
    <property type="entry name" value="PhoD-like phosphatase"/>
    <property type="match status" value="1"/>
</dbReference>
<dbReference type="SUPFAM" id="SSF74853">
    <property type="entry name" value="Lamin A/C globular tail domain"/>
    <property type="match status" value="1"/>
</dbReference>
<dbReference type="InterPro" id="IPR038607">
    <property type="entry name" value="PhoD-like_sf"/>
</dbReference>
<dbReference type="CDD" id="cd10283">
    <property type="entry name" value="MnuA_DNase1-like"/>
    <property type="match status" value="1"/>
</dbReference>
<dbReference type="InterPro" id="IPR032093">
    <property type="entry name" value="PhoD_N"/>
</dbReference>
<dbReference type="InterPro" id="IPR036415">
    <property type="entry name" value="Lamin_tail_dom_sf"/>
</dbReference>
<keyword evidence="4" id="KW-0677">Repeat</keyword>
<dbReference type="InterPro" id="IPR047971">
    <property type="entry name" value="ExeM-like"/>
</dbReference>
<dbReference type="Pfam" id="PF09423">
    <property type="entry name" value="PhoD"/>
    <property type="match status" value="1"/>
</dbReference>
<dbReference type="EMBL" id="JAQMUC010000017">
    <property type="protein sequence ID" value="MDB9534799.1"/>
    <property type="molecule type" value="Genomic_DNA"/>
</dbReference>
<keyword evidence="3" id="KW-0732">Signal</keyword>
<keyword evidence="5" id="KW-0106">Calcium</keyword>
<evidence type="ECO:0000256" key="2">
    <source>
        <dbReference type="ARBA" id="ARBA00022475"/>
    </source>
</evidence>
<evidence type="ECO:0000313" key="9">
    <source>
        <dbReference type="EMBL" id="MDB9534799.1"/>
    </source>
</evidence>
<dbReference type="Proteomes" id="UP001211249">
    <property type="component" value="Unassembled WGS sequence"/>
</dbReference>
<gene>
    <name evidence="9" type="ORF">PN451_02870</name>
</gene>
<organism evidence="9 10">
    <name type="scientific">Dolichospermum planctonicum CS-1226</name>
    <dbReference type="NCBI Taxonomy" id="3021751"/>
    <lineage>
        <taxon>Bacteria</taxon>
        <taxon>Bacillati</taxon>
        <taxon>Cyanobacteriota</taxon>
        <taxon>Cyanophyceae</taxon>
        <taxon>Nostocales</taxon>
        <taxon>Aphanizomenonaceae</taxon>
        <taxon>Dolichospermum</taxon>
        <taxon>Dolichospermum planctonicum</taxon>
    </lineage>
</organism>
<sequence length="3301" mass="345621">MAVFAGDIAFIGVNSTNPDQFAILALKPIAAGDTFYVTDGGVTGNGGVASSFFRPSEGFLQYTAPTGGIAAGSVLLINAGDSSTTPPTPSSVVRNGGGSAGAVTLLANSSNATNNFTFSTSGDSLTAYTVSSGTHLTGTPNLIAFIGFGVSPYGTGSAQASSTPTIPGGQVLVLANLDNAIFTNATNAYLQTVNTLSTASNFTTRDSMVVDLTTLSSGNISPLPTVNLSVSSNTGTETGTTVITVTATASSAASGDQTVNLAVTGTGITNGDYTLSNSIITIPNGAIAGTVTFTIIDDILVEGTETATLTISNPSNGLTLDSTSTQNIAITDNDVIANPTVNLSVSSNTGTEAGTTVITVTATASIPVSGDQTVNLDVTGTGITNGDYTLSNSIITIPNGAIAGIVTFTIIDDILVEGTETATLTISNPSNGLTLGSTTTQNIAITDNDIAITKISAIQGSGTTAALTGTQTIEGIVTRTFLGATKLNGFYVQEEDTDTDNNPATSEAIFVYDPSGLFTGNIGDKVRITGTVSEFTTISGTNTSSLTQLSNLTSVVNLGANTLPTAVNVQLPNSNLESYEGMLVNLSAGSGSLTVTEYYQLGRYGQVLLSAMGSSNQPGTDARLDQYTQFNAPSVSGYTTYLADIASRKIYLDDGSTIQNPDPIIFGRGGNPLSATNTLRGGDTIASITGILDQRYEGYRIQTTDGVNFTPANPRPVNAPTVAGTLKVASFNVLNYFNDLDTNVNITTNGLTFEPRGANTATELTRQLNKIIQAIITSGADVLGLMELENNGYGANSAIQNLITGLNEITGPGTYSFINPNTRLGTDAIAVGLIYKSSQVTPYNAAATLPDSFGTGAFDLVGRKPLAQTFQQNSNGELFTVVVNHLKSKGSSTGGIGDTDAGDGQGLSNGTRTRQAQDLAAWLATKPTGVNDGDYLLLGDLNAYAQEDPLTTLAVTGYNNLLPNTSYSYVFDGQLGSLDHALATSSLASQVSSAKVWHINADEPSVLDYNTEFKSVNQLTSLYSPDQFRASDHDPVIVGLNLNSAPTNITLTATSINENVPANSVIGTFTTTDPNNSDTFTYSLVSSTDNTSFTINSNQLLINTSPDFETQPSYIIVIRSTDQSGLYTDKVFTININNMNDSATINGNSTLSITEGTNINAGKLTATGTLTVTDQDPGENKFATTVVSANGNLGSLTITETGAFSYSVNNSAVQYLNAGQTKVDTFTVTSLDGTASQDISITINGINPVTTVDLSTYVRIGRYDLPEPTRTTAPPNSLLAQEVSAVTYNWDTDTLFVVGDGSTSIVQVSKTGQLINSMTLAPGNSPQGTDFYDIEGLTYIGNGKFVLIEERDRQANLFTYTPGTTLTKANAQTVKLGTTIDNIGIEGISWDPQSGGFIAVKEKQPEGIFQTTIDFAAGTASNGSPSTVNSTNLFDPALANLLDFADVYALSNLSSLNGQPDYDRLLILSQESGKIVSIDRSGNISSSLKIISDPGNPASVVDQQHEGLTMDNNGYLYVVSENGGGNINYPQLWVYAPSAIPNQAPTGLVLDNKVLAIAENTSTTAAIKIADITVTDDGLGTNTLSLSGTDASFFEINDTALYIKAGTNLDYETKTSYSVTINVDDATLGNNPDATTNFTLAVTDIVNETPTLPALIISEVSPWSSSNSVYTADWFEVTNTSTSTVDITGWKMDDNSNSFASSVALNGITTIAPGQSVVFIETATPDTTIPAFKTAWFGTNIPSNLIIGSYTGSGVGLSTSGDAVNLFNASGTRITGVSFGTSTTYTTFDNAAGLGSTTLPLPTVSTLSTVGVKGGFLSFNNALNVTSKEIGSPGRINNMNNLASISGNGNVTIKEGTNVNAGKLTASGTLTVIDQDAGENKFATTVVSANGNLGSLTITETGAFSYSVDNSAVQYLGAGQSKIDTFTVTSFDGTATQNIAIAINGVTAGFTGIAAGDTTATSAILWTRTFDTANTTTQPGVTQDVTLQLSTDANFTTIVRSISGVTRDANRDYTLKIDATGLQSGTKYYYRFQTTAGESSQVGTFRTAYEATTQAPVKFAFSGDADGLMRPYISTQNFPNLNLDFFMFLGDTIYETASTGSPAATTNIVGNPSQALIDYHRKYLENLQPVNNNGFPGLQGLYSSQANYTALDNHELGNKQLINGGAPGALATASGNGSSNTANDVNTTGTFINQNPGFKALIQAYSDYQPIRESIISAPTDPRTNGTQQLYLAQQWGKNVIHINTDTRSYRDVRLKTATGADDTGSRADNPNRTLLGATQLAWLKQTLLDAQNNGTIWKFVSVSDPIDQIGAIGSGADGGKSWIGGYRAERNDLLKFIADNNIKNVVFLSADDHQNRINELTYTDNGVVKVLPNALSIVGGPIGATGPDTVTDHSFANIQTLANNLANNQIAAGVNPLGLDPNFPGLRNVWRENDTNPTQIEPVDFYSPDTFNYTVFDISADGKTLNVNVQGVNSYAQNTFPEPSVANPVRSILSFSIDAAVPVFNFNLPNYSVAENSTSGFSNAIVRVTRQGDLSGTNSVQLQLTGGTAKGSAAAPTVDTSKGISSSATPYIIPTTPGSGVSVKSILTVGDWVNNKPDGTPYKMVGIPDGLGAYDNGDGTFTLLMNHEIGSTSGITRAHGGKGAFVSSWVINKSDLSVVSGEDLIKNVYNWNSTTQSSDTTTSTINFNRFCSADLAAPTAYYNAATGLGSQARIFLNGEEGGSTGYALASVATGAEKGNTYVLGKFNLSTNGSGLTGVGGWENALANPFAQDKTIVIGNNDGGSGILSQSIAVYVGTKTNTGTEVDKAGLTNGTLKFVNVTGNTAEIVNTTTRATNITSGTRFTLSSTASTTFSRPEDGAWNPLNPSQYFFVTTDRIDQANDGTGSQIGQTRLWRLTFDDITNPDAGGKIDLLVDGDTVNGVKVNMFDNITIDKYGHILLQEDVGNAAHNGKIWQYDIATDTLKLLGQHDPARFGDIGTAATLPFTVDEESSGIIDAEDILGPGWFLLDTQAHYGISGELVEGGQLQALFNPDTYKAYQTDYINSPITVTFAPGETYKDVQIPIAGDSVIESSETVNLSLVNPSSGTSVGTQQTTAVLTIADLNQSPTNLILSTSTVAENQTDVVISNLISTDPNTGNTFTYSLVTGDGDTDNSLFAIVDNQLIANTVFDYETKNSYSIRVKTEDQGGLSFEKQLTIGVTNVNEAPTDLSYDNTTDTTTIDEGQSIGTVVGNLISTDPDAGSTFTYSLVAGNGDTDNSAFTISENQLQINASPDFETKSSYSIRVRTTDNDGLTFEKVLT</sequence>
<dbReference type="CDD" id="cd04486">
    <property type="entry name" value="YhcR_OBF_like"/>
    <property type="match status" value="1"/>
</dbReference>
<dbReference type="PROSITE" id="PS50268">
    <property type="entry name" value="CADHERIN_2"/>
    <property type="match status" value="4"/>
</dbReference>
<feature type="non-terminal residue" evidence="9">
    <location>
        <position position="3301"/>
    </location>
</feature>
<dbReference type="CDD" id="cd09971">
    <property type="entry name" value="SdiA-regulated"/>
    <property type="match status" value="1"/>
</dbReference>
<feature type="domain" description="Cadherin" evidence="7">
    <location>
        <begin position="3213"/>
        <end position="3292"/>
    </location>
</feature>
<reference evidence="9 10" key="1">
    <citation type="submission" date="2023-01" db="EMBL/GenBank/DDBJ databases">
        <title>Genomes from the Australian National Cyanobacteria Reference Collection.</title>
        <authorList>
            <person name="Willis A."/>
            <person name="Lee E.M.F."/>
        </authorList>
    </citation>
    <scope>NUCLEOTIDE SEQUENCE [LARGE SCALE GENOMIC DNA]</scope>
    <source>
        <strain evidence="9 10">CS-1226</strain>
    </source>
</reference>
<keyword evidence="9" id="KW-0378">Hydrolase</keyword>
<keyword evidence="9" id="KW-0540">Nuclease</keyword>
<dbReference type="CDD" id="cd11304">
    <property type="entry name" value="Cadherin_repeat"/>
    <property type="match status" value="4"/>
</dbReference>
<dbReference type="PROSITE" id="PS51841">
    <property type="entry name" value="LTD"/>
    <property type="match status" value="1"/>
</dbReference>
<dbReference type="Pfam" id="PF00932">
    <property type="entry name" value="LTD"/>
    <property type="match status" value="1"/>
</dbReference>
<dbReference type="InterPro" id="IPR010221">
    <property type="entry name" value="VCBS_dom"/>
</dbReference>